<dbReference type="Proteomes" id="UP000727993">
    <property type="component" value="Unassembled WGS sequence"/>
</dbReference>
<dbReference type="SUPFAM" id="SSF88697">
    <property type="entry name" value="PUA domain-like"/>
    <property type="match status" value="1"/>
</dbReference>
<dbReference type="CDD" id="cd11572">
    <property type="entry name" value="RlmI_M_like"/>
    <property type="match status" value="1"/>
</dbReference>
<evidence type="ECO:0000259" key="7">
    <source>
        <dbReference type="Pfam" id="PF10672"/>
    </source>
</evidence>
<gene>
    <name evidence="9" type="ORF">IPN02_03145</name>
</gene>
<accession>A0A936N9H1</accession>
<keyword evidence="4" id="KW-0808">Transferase</keyword>
<dbReference type="Pfam" id="PF17785">
    <property type="entry name" value="PUA_3"/>
    <property type="match status" value="1"/>
</dbReference>
<evidence type="ECO:0000256" key="3">
    <source>
        <dbReference type="ARBA" id="ARBA00022603"/>
    </source>
</evidence>
<protein>
    <submittedName>
        <fullName evidence="9">Class I SAM-dependent methyltransferase</fullName>
    </submittedName>
</protein>
<reference evidence="9 10" key="1">
    <citation type="submission" date="2020-10" db="EMBL/GenBank/DDBJ databases">
        <title>Connecting structure to function with the recovery of over 1000 high-quality activated sludge metagenome-assembled genomes encoding full-length rRNA genes using long-read sequencing.</title>
        <authorList>
            <person name="Singleton C.M."/>
            <person name="Petriglieri F."/>
            <person name="Kristensen J.M."/>
            <person name="Kirkegaard R.H."/>
            <person name="Michaelsen T.Y."/>
            <person name="Andersen M.H."/>
            <person name="Karst S.M."/>
            <person name="Dueholm M.S."/>
            <person name="Nielsen P.H."/>
            <person name="Albertsen M."/>
        </authorList>
    </citation>
    <scope>NUCLEOTIDE SEQUENCE [LARGE SCALE GENOMIC DNA]</scope>
    <source>
        <strain evidence="9">Lyne_18-Q3-R50-59_MAXAC.006</strain>
    </source>
</reference>
<comment type="caution">
    <text evidence="9">The sequence shown here is derived from an EMBL/GenBank/DDBJ whole genome shotgun (WGS) entry which is preliminary data.</text>
</comment>
<dbReference type="InterPro" id="IPR041532">
    <property type="entry name" value="RlmI-like_PUA"/>
</dbReference>
<dbReference type="InterPro" id="IPR019614">
    <property type="entry name" value="SAM-dep_methyl-trfase"/>
</dbReference>
<dbReference type="EMBL" id="JADJZA010000001">
    <property type="protein sequence ID" value="MBK9295870.1"/>
    <property type="molecule type" value="Genomic_DNA"/>
</dbReference>
<dbReference type="GO" id="GO:0008168">
    <property type="term" value="F:methyltransferase activity"/>
    <property type="evidence" value="ECO:0007669"/>
    <property type="project" value="UniProtKB-KW"/>
</dbReference>
<dbReference type="GO" id="GO:0003723">
    <property type="term" value="F:RNA binding"/>
    <property type="evidence" value="ECO:0007669"/>
    <property type="project" value="InterPro"/>
</dbReference>
<keyword evidence="5" id="KW-0949">S-adenosyl-L-methionine</keyword>
<sequence length="411" mass="43601">MLEALPPVNDARLAVRVTSDALRQIRGGHPWVYDASITSLNHRGAPGDLAIVFDQKRKFAAIGLYDPDGPIALRIIHVGKPRPIDDHFWAEKVADAAQLRRPLMDVEPGGRPAYRLINGENDALPGFVVDRYADTLVVKVYSPVWFPHLRHLVEALIDETGAAAVVLRLARNVAAGDTFGLADGDVIAGVLAQNPVAFTEGGLSFEADVRAGQKTGHFLDQRANRMRVGELAAGCDVLDLFASTGGFTVHAAAGGATSVHSVDLSAPTLAATKRNLALNAHLPAVAACTTTSEVGDAFEVMSALARAGNTYDLVIIDPPSFAQKRSSVDGALRAYARLTHLALPLVRPGGTLVQASCSSRVSAEAFFSAVLDAADVAGDELIELARTGHDLDHPVTFPEGAYLKAGFWTVR</sequence>
<dbReference type="Pfam" id="PF10672">
    <property type="entry name" value="Methyltrans_SAM"/>
    <property type="match status" value="1"/>
</dbReference>
<proteinExistence type="inferred from homology"/>
<evidence type="ECO:0000256" key="2">
    <source>
        <dbReference type="ARBA" id="ARBA00022490"/>
    </source>
</evidence>
<dbReference type="AlphaFoldDB" id="A0A936N9H1"/>
<evidence type="ECO:0000256" key="1">
    <source>
        <dbReference type="ARBA" id="ARBA00004496"/>
    </source>
</evidence>
<keyword evidence="2" id="KW-0963">Cytoplasm</keyword>
<dbReference type="InterPro" id="IPR015947">
    <property type="entry name" value="PUA-like_sf"/>
</dbReference>
<evidence type="ECO:0000259" key="8">
    <source>
        <dbReference type="Pfam" id="PF17785"/>
    </source>
</evidence>
<dbReference type="SUPFAM" id="SSF53335">
    <property type="entry name" value="S-adenosyl-L-methionine-dependent methyltransferases"/>
    <property type="match status" value="1"/>
</dbReference>
<dbReference type="CDD" id="cd02440">
    <property type="entry name" value="AdoMet_MTases"/>
    <property type="match status" value="1"/>
</dbReference>
<evidence type="ECO:0000256" key="5">
    <source>
        <dbReference type="ARBA" id="ARBA00022691"/>
    </source>
</evidence>
<dbReference type="PANTHER" id="PTHR42873">
    <property type="entry name" value="RIBOSOMAL RNA LARGE SUBUNIT METHYLTRANSFERASE"/>
    <property type="match status" value="1"/>
</dbReference>
<feature type="domain" description="S-adenosylmethionine-dependent methyltransferase" evidence="7">
    <location>
        <begin position="198"/>
        <end position="356"/>
    </location>
</feature>
<dbReference type="Gene3D" id="3.40.50.150">
    <property type="entry name" value="Vaccinia Virus protein VP39"/>
    <property type="match status" value="1"/>
</dbReference>
<organism evidence="9 10">
    <name type="scientific">Candidatus Neomicrothrix subdominans</name>
    <dbReference type="NCBI Taxonomy" id="2954438"/>
    <lineage>
        <taxon>Bacteria</taxon>
        <taxon>Bacillati</taxon>
        <taxon>Actinomycetota</taxon>
        <taxon>Acidimicrobiia</taxon>
        <taxon>Acidimicrobiales</taxon>
        <taxon>Microthrixaceae</taxon>
        <taxon>Candidatus Neomicrothrix</taxon>
    </lineage>
</organism>
<dbReference type="Gene3D" id="3.30.750.80">
    <property type="entry name" value="RNA methyltransferase domain (HRMD) like"/>
    <property type="match status" value="1"/>
</dbReference>
<feature type="domain" description="RlmI-like PUA" evidence="8">
    <location>
        <begin position="15"/>
        <end position="76"/>
    </location>
</feature>
<evidence type="ECO:0000313" key="10">
    <source>
        <dbReference type="Proteomes" id="UP000727993"/>
    </source>
</evidence>
<dbReference type="GO" id="GO:0005737">
    <property type="term" value="C:cytoplasm"/>
    <property type="evidence" value="ECO:0007669"/>
    <property type="project" value="UniProtKB-SubCell"/>
</dbReference>
<evidence type="ECO:0000313" key="9">
    <source>
        <dbReference type="EMBL" id="MBK9295870.1"/>
    </source>
</evidence>
<comment type="subcellular location">
    <subcellularLocation>
        <location evidence="1">Cytoplasm</location>
    </subcellularLocation>
</comment>
<evidence type="ECO:0000256" key="4">
    <source>
        <dbReference type="ARBA" id="ARBA00022679"/>
    </source>
</evidence>
<dbReference type="InterPro" id="IPR029063">
    <property type="entry name" value="SAM-dependent_MTases_sf"/>
</dbReference>
<name>A0A936N9H1_9ACTN</name>
<dbReference type="PANTHER" id="PTHR42873:SF1">
    <property type="entry name" value="S-ADENOSYLMETHIONINE-DEPENDENT METHYLTRANSFERASE DOMAIN-CONTAINING PROTEIN"/>
    <property type="match status" value="1"/>
</dbReference>
<evidence type="ECO:0000256" key="6">
    <source>
        <dbReference type="ARBA" id="ARBA00038091"/>
    </source>
</evidence>
<keyword evidence="3 9" id="KW-0489">Methyltransferase</keyword>
<dbReference type="GO" id="GO:0032259">
    <property type="term" value="P:methylation"/>
    <property type="evidence" value="ECO:0007669"/>
    <property type="project" value="UniProtKB-KW"/>
</dbReference>
<dbReference type="Gene3D" id="2.30.130.10">
    <property type="entry name" value="PUA domain"/>
    <property type="match status" value="1"/>
</dbReference>
<dbReference type="InterPro" id="IPR036974">
    <property type="entry name" value="PUA_sf"/>
</dbReference>
<comment type="similarity">
    <text evidence="6">Belongs to the methyltransferase superfamily. RlmI family.</text>
</comment>